<evidence type="ECO:0000256" key="1">
    <source>
        <dbReference type="SAM" id="SignalP"/>
    </source>
</evidence>
<feature type="signal peptide" evidence="1">
    <location>
        <begin position="1"/>
        <end position="22"/>
    </location>
</feature>
<dbReference type="Pfam" id="PF03783">
    <property type="entry name" value="CsgG"/>
    <property type="match status" value="1"/>
</dbReference>
<keyword evidence="3" id="KW-1185">Reference proteome</keyword>
<dbReference type="InterPro" id="IPR005534">
    <property type="entry name" value="Curli_assmbl/transp-comp_CsgG"/>
</dbReference>
<dbReference type="PROSITE" id="PS51257">
    <property type="entry name" value="PROKAR_LIPOPROTEIN"/>
    <property type="match status" value="1"/>
</dbReference>
<protein>
    <recommendedName>
        <fullName evidence="4">FlgO domain-containing protein</fullName>
    </recommendedName>
</protein>
<reference evidence="2" key="1">
    <citation type="submission" date="2020-12" db="EMBL/GenBank/DDBJ databases">
        <title>Geomonas sp. Red875, isolated from river sediment.</title>
        <authorList>
            <person name="Xu Z."/>
            <person name="Zhang Z."/>
            <person name="Masuda Y."/>
            <person name="Itoh H."/>
            <person name="Senoo K."/>
        </authorList>
    </citation>
    <scope>NUCLEOTIDE SEQUENCE</scope>
    <source>
        <strain evidence="2">Red875</strain>
    </source>
</reference>
<dbReference type="GO" id="GO:0030288">
    <property type="term" value="C:outer membrane-bounded periplasmic space"/>
    <property type="evidence" value="ECO:0007669"/>
    <property type="project" value="InterPro"/>
</dbReference>
<dbReference type="AlphaFoldDB" id="A0A8J7INC4"/>
<keyword evidence="1" id="KW-0732">Signal</keyword>
<dbReference type="Gene3D" id="3.40.50.10610">
    <property type="entry name" value="ABC-type transport auxiliary lipoprotein component"/>
    <property type="match status" value="1"/>
</dbReference>
<proteinExistence type="predicted"/>
<gene>
    <name evidence="2" type="ORF">JFN93_02220</name>
</gene>
<evidence type="ECO:0000313" key="3">
    <source>
        <dbReference type="Proteomes" id="UP000636888"/>
    </source>
</evidence>
<dbReference type="RefSeq" id="WP_199382361.1">
    <property type="nucleotide sequence ID" value="NZ_JAEMHM010000002.1"/>
</dbReference>
<dbReference type="EMBL" id="JAEMHM010000002">
    <property type="protein sequence ID" value="MBJ6723514.1"/>
    <property type="molecule type" value="Genomic_DNA"/>
</dbReference>
<evidence type="ECO:0000313" key="2">
    <source>
        <dbReference type="EMBL" id="MBJ6723514.1"/>
    </source>
</evidence>
<accession>A0A8J7INC4</accession>
<name>A0A8J7INC4_9BACT</name>
<feature type="chain" id="PRO_5035242530" description="FlgO domain-containing protein" evidence="1">
    <location>
        <begin position="23"/>
        <end position="234"/>
    </location>
</feature>
<sequence length="234" mass="25866">MLKWSMVFLATVSALTAGCATAPSLPPALQVRQCREPAQRPRLNGMKRVAVLELKNCTASPDASEKVVGPFTAGLMETGRFDLVERNRIDKVIQELKLGMSGLVDTKTAKEAGRMLGADAVIVGEVTNYQVEVKPFEYKYSRDKTDLMPLPPGEKTPTIVTVPAETRTYTVDKYYVSVGFTLRMVAVESGEIVWSRHVAKSFGMREGEYEIRNVNLLLDKILDAAVAEAMCDFR</sequence>
<dbReference type="Proteomes" id="UP000636888">
    <property type="component" value="Unassembled WGS sequence"/>
</dbReference>
<evidence type="ECO:0008006" key="4">
    <source>
        <dbReference type="Google" id="ProtNLM"/>
    </source>
</evidence>
<comment type="caution">
    <text evidence="2">The sequence shown here is derived from an EMBL/GenBank/DDBJ whole genome shotgun (WGS) entry which is preliminary data.</text>
</comment>
<organism evidence="2 3">
    <name type="scientific">Geomesophilobacter sediminis</name>
    <dbReference type="NCBI Taxonomy" id="2798584"/>
    <lineage>
        <taxon>Bacteria</taxon>
        <taxon>Pseudomonadati</taxon>
        <taxon>Thermodesulfobacteriota</taxon>
        <taxon>Desulfuromonadia</taxon>
        <taxon>Geobacterales</taxon>
        <taxon>Geobacteraceae</taxon>
        <taxon>Geomesophilobacter</taxon>
    </lineage>
</organism>